<keyword evidence="3" id="KW-0732">Signal</keyword>
<dbReference type="PROSITE" id="PS50184">
    <property type="entry name" value="VWFC_2"/>
    <property type="match status" value="2"/>
</dbReference>
<name>A0A336MVJ6_CULSO</name>
<dbReference type="SMART" id="SM00214">
    <property type="entry name" value="VWC"/>
    <property type="match status" value="2"/>
</dbReference>
<protein>
    <submittedName>
        <fullName evidence="7">CSON007970 protein</fullName>
    </submittedName>
</protein>
<evidence type="ECO:0000259" key="6">
    <source>
        <dbReference type="PROSITE" id="PS51233"/>
    </source>
</evidence>
<dbReference type="InterPro" id="IPR001007">
    <property type="entry name" value="VWF_dom"/>
</dbReference>
<gene>
    <name evidence="7" type="primary">CSON007970</name>
</gene>
<accession>A0A336MVJ6</accession>
<sequence length="499" mass="56990">MCVKKACPVLQCPITKQQKLAGECCPRCTDRMKELHNIPGKCILARGFHPNGKQYNADLCSKCTCHNGTSVCRRNTCPVLECAVEYQEMSGLDCCPRCMRQAEVRSTCKYEGKVYQNNETWSNGPCRSCECRAGEIRCALEQCPATPKCRPNEKLVTVPGQCCSKCVENPAVCTVYGDPHYKTFDGKHYSFQGSCKYQLTADCVDNTFAIRVTNDARNTKHSAWTKTVTLKMGYIKVNLGQKMRVKVNGTRLIEFPYENHGLNITKNKKEGITVDTNIGIRLSWDGNNFLQVEAATKYKNKLCGLCGNYNNIFRDDLQHKNGQNMSDNDVWTFANSWRVGGSKACTRLQDERKQPQKLPATCQKRFSVKCHPLTVGYTHVFSECQSHLNPQKYFEACAMDMCECPSRFCYCESFTAYARECQRLGIALPNWREQTNCTLQSIQQRTQMAIRQARRHNRKKPWRTHKPHISIPSEISHYSNQNFRSRDIQITNRTPPPIH</sequence>
<dbReference type="GO" id="GO:0005576">
    <property type="term" value="C:extracellular region"/>
    <property type="evidence" value="ECO:0007669"/>
    <property type="project" value="UniProtKB-SubCell"/>
</dbReference>
<dbReference type="InterPro" id="IPR052424">
    <property type="entry name" value="Kielin_Chordin-BMP_Reg"/>
</dbReference>
<evidence type="ECO:0000256" key="1">
    <source>
        <dbReference type="ARBA" id="ARBA00004613"/>
    </source>
</evidence>
<dbReference type="Pfam" id="PF00094">
    <property type="entry name" value="VWD"/>
    <property type="match status" value="1"/>
</dbReference>
<dbReference type="PROSITE" id="PS51233">
    <property type="entry name" value="VWFD"/>
    <property type="match status" value="1"/>
</dbReference>
<dbReference type="Pfam" id="PF00093">
    <property type="entry name" value="VWC"/>
    <property type="match status" value="2"/>
</dbReference>
<dbReference type="PANTHER" id="PTHR46698:SF4">
    <property type="entry name" value="CROSSVEINLESS 2"/>
    <property type="match status" value="1"/>
</dbReference>
<keyword evidence="2" id="KW-0964">Secreted</keyword>
<feature type="domain" description="VWFD" evidence="6">
    <location>
        <begin position="171"/>
        <end position="346"/>
    </location>
</feature>
<dbReference type="SUPFAM" id="SSF57603">
    <property type="entry name" value="FnI-like domain"/>
    <property type="match status" value="2"/>
</dbReference>
<evidence type="ECO:0000256" key="4">
    <source>
        <dbReference type="ARBA" id="ARBA00022737"/>
    </source>
</evidence>
<dbReference type="SMART" id="SM00216">
    <property type="entry name" value="VWD"/>
    <property type="match status" value="1"/>
</dbReference>
<evidence type="ECO:0000256" key="2">
    <source>
        <dbReference type="ARBA" id="ARBA00022525"/>
    </source>
</evidence>
<dbReference type="Pfam" id="PF08742">
    <property type="entry name" value="C8"/>
    <property type="match status" value="1"/>
</dbReference>
<proteinExistence type="predicted"/>
<dbReference type="InterPro" id="IPR014853">
    <property type="entry name" value="VWF/SSPO/ZAN-like_Cys-rich_dom"/>
</dbReference>
<reference evidence="7" key="1">
    <citation type="submission" date="2018-07" db="EMBL/GenBank/DDBJ databases">
        <authorList>
            <person name="Quirk P.G."/>
            <person name="Krulwich T.A."/>
        </authorList>
    </citation>
    <scope>NUCLEOTIDE SEQUENCE</scope>
</reference>
<dbReference type="GO" id="GO:0036122">
    <property type="term" value="F:BMP binding"/>
    <property type="evidence" value="ECO:0007669"/>
    <property type="project" value="TreeGrafter"/>
</dbReference>
<dbReference type="OMA" id="MANCTIC"/>
<dbReference type="Gene3D" id="6.20.200.20">
    <property type="match status" value="2"/>
</dbReference>
<dbReference type="AlphaFoldDB" id="A0A336MVJ6"/>
<organism evidence="7">
    <name type="scientific">Culicoides sonorensis</name>
    <name type="common">Biting midge</name>
    <dbReference type="NCBI Taxonomy" id="179676"/>
    <lineage>
        <taxon>Eukaryota</taxon>
        <taxon>Metazoa</taxon>
        <taxon>Ecdysozoa</taxon>
        <taxon>Arthropoda</taxon>
        <taxon>Hexapoda</taxon>
        <taxon>Insecta</taxon>
        <taxon>Pterygota</taxon>
        <taxon>Neoptera</taxon>
        <taxon>Endopterygota</taxon>
        <taxon>Diptera</taxon>
        <taxon>Nematocera</taxon>
        <taxon>Chironomoidea</taxon>
        <taxon>Ceratopogonidae</taxon>
        <taxon>Ceratopogoninae</taxon>
        <taxon>Culicoides</taxon>
        <taxon>Monoculicoides</taxon>
    </lineage>
</organism>
<dbReference type="EMBL" id="UFQT01003009">
    <property type="protein sequence ID" value="SSX34422.1"/>
    <property type="molecule type" value="Genomic_DNA"/>
</dbReference>
<feature type="domain" description="VWFC" evidence="5">
    <location>
        <begin position="106"/>
        <end position="167"/>
    </location>
</feature>
<dbReference type="VEuPathDB" id="VectorBase:CSON007970"/>
<dbReference type="PANTHER" id="PTHR46698">
    <property type="entry name" value="CROSSVEINLESS 2"/>
    <property type="match status" value="1"/>
</dbReference>
<keyword evidence="4" id="KW-0677">Repeat</keyword>
<dbReference type="GO" id="GO:0030513">
    <property type="term" value="P:positive regulation of BMP signaling pathway"/>
    <property type="evidence" value="ECO:0007669"/>
    <property type="project" value="TreeGrafter"/>
</dbReference>
<evidence type="ECO:0000313" key="7">
    <source>
        <dbReference type="EMBL" id="SSX34422.1"/>
    </source>
</evidence>
<feature type="domain" description="VWFC" evidence="5">
    <location>
        <begin position="40"/>
        <end position="99"/>
    </location>
</feature>
<dbReference type="PROSITE" id="PS01208">
    <property type="entry name" value="VWFC_1"/>
    <property type="match status" value="1"/>
</dbReference>
<dbReference type="InterPro" id="IPR001846">
    <property type="entry name" value="VWF_type-D"/>
</dbReference>
<evidence type="ECO:0000259" key="5">
    <source>
        <dbReference type="PROSITE" id="PS50184"/>
    </source>
</evidence>
<evidence type="ECO:0000256" key="3">
    <source>
        <dbReference type="ARBA" id="ARBA00022729"/>
    </source>
</evidence>
<comment type="subcellular location">
    <subcellularLocation>
        <location evidence="1">Secreted</location>
    </subcellularLocation>
</comment>
<dbReference type="SMART" id="SM00832">
    <property type="entry name" value="C8"/>
    <property type="match status" value="1"/>
</dbReference>